<dbReference type="InterPro" id="IPR003675">
    <property type="entry name" value="Rce1/LyrA-like_dom"/>
</dbReference>
<feature type="transmembrane region" description="Helical" evidence="1">
    <location>
        <begin position="20"/>
        <end position="46"/>
    </location>
</feature>
<feature type="domain" description="CAAX prenyl protease 2/Lysostaphin resistance protein A-like" evidence="2">
    <location>
        <begin position="153"/>
        <end position="248"/>
    </location>
</feature>
<dbReference type="Proteomes" id="UP000184144">
    <property type="component" value="Unassembled WGS sequence"/>
</dbReference>
<dbReference type="PANTHER" id="PTHR39430:SF1">
    <property type="entry name" value="PROTEASE"/>
    <property type="match status" value="1"/>
</dbReference>
<evidence type="ECO:0000256" key="1">
    <source>
        <dbReference type="SAM" id="Phobius"/>
    </source>
</evidence>
<feature type="transmembrane region" description="Helical" evidence="1">
    <location>
        <begin position="208"/>
        <end position="228"/>
    </location>
</feature>
<evidence type="ECO:0000313" key="3">
    <source>
        <dbReference type="EMBL" id="SHF47117.1"/>
    </source>
</evidence>
<dbReference type="EMBL" id="FQUV01000006">
    <property type="protein sequence ID" value="SHF47117.1"/>
    <property type="molecule type" value="Genomic_DNA"/>
</dbReference>
<keyword evidence="1" id="KW-0472">Membrane</keyword>
<feature type="transmembrane region" description="Helical" evidence="1">
    <location>
        <begin position="183"/>
        <end position="202"/>
    </location>
</feature>
<dbReference type="GO" id="GO:0004175">
    <property type="term" value="F:endopeptidase activity"/>
    <property type="evidence" value="ECO:0007669"/>
    <property type="project" value="UniProtKB-ARBA"/>
</dbReference>
<feature type="transmembrane region" description="Helical" evidence="1">
    <location>
        <begin position="110"/>
        <end position="131"/>
    </location>
</feature>
<feature type="transmembrane region" description="Helical" evidence="1">
    <location>
        <begin position="276"/>
        <end position="295"/>
    </location>
</feature>
<feature type="transmembrane region" description="Helical" evidence="1">
    <location>
        <begin position="143"/>
        <end position="162"/>
    </location>
</feature>
<sequence>MLRTPAFEAFIAPARVYPAFWRIVIGLLTGLGVYMLGAAVVLWFGIDLLSGVFPELEGLDAFALLYGNGTSPGQMALILATFIPMGLGAFAMAAWHWRGPASLFGPSPRFWRNFFIAIAVLAAANAIFFAAERLIAPETYAPNVPFAAWIKHLTWAVPLLFIQTTSEELVFRGYLQQQLAARFNSPIIWMILPALLFGAGHYDDTIDPTLALLIVFATTMFGIIAADLTRLTSNLAAAMGFHFANNFVALLLVGVPGELSGLALYHAPFTMDDTSILMNYIILDIAVMFVIWAVLRRALR</sequence>
<gene>
    <name evidence="3" type="ORF">SAMN05444273_106184</name>
</gene>
<organism evidence="3 4">
    <name type="scientific">Litoreibacter ascidiaceicola</name>
    <dbReference type="NCBI Taxonomy" id="1486859"/>
    <lineage>
        <taxon>Bacteria</taxon>
        <taxon>Pseudomonadati</taxon>
        <taxon>Pseudomonadota</taxon>
        <taxon>Alphaproteobacteria</taxon>
        <taxon>Rhodobacterales</taxon>
        <taxon>Roseobacteraceae</taxon>
        <taxon>Litoreibacter</taxon>
    </lineage>
</organism>
<feature type="transmembrane region" description="Helical" evidence="1">
    <location>
        <begin position="75"/>
        <end position="98"/>
    </location>
</feature>
<dbReference type="GO" id="GO:0080120">
    <property type="term" value="P:CAAX-box protein maturation"/>
    <property type="evidence" value="ECO:0007669"/>
    <property type="project" value="UniProtKB-ARBA"/>
</dbReference>
<keyword evidence="1" id="KW-0812">Transmembrane</keyword>
<keyword evidence="1" id="KW-1133">Transmembrane helix</keyword>
<dbReference type="STRING" id="1486859.SAMN05444273_106184"/>
<feature type="transmembrane region" description="Helical" evidence="1">
    <location>
        <begin position="235"/>
        <end position="256"/>
    </location>
</feature>
<proteinExistence type="predicted"/>
<dbReference type="Pfam" id="PF02517">
    <property type="entry name" value="Rce1-like"/>
    <property type="match status" value="1"/>
</dbReference>
<evidence type="ECO:0000259" key="2">
    <source>
        <dbReference type="Pfam" id="PF02517"/>
    </source>
</evidence>
<protein>
    <recommendedName>
        <fullName evidence="2">CAAX prenyl protease 2/Lysostaphin resistance protein A-like domain-containing protein</fullName>
    </recommendedName>
</protein>
<accession>A0A1M5BXQ0</accession>
<keyword evidence="4" id="KW-1185">Reference proteome</keyword>
<reference evidence="4" key="1">
    <citation type="submission" date="2016-11" db="EMBL/GenBank/DDBJ databases">
        <authorList>
            <person name="Varghese N."/>
            <person name="Submissions S."/>
        </authorList>
    </citation>
    <scope>NUCLEOTIDE SEQUENCE [LARGE SCALE GENOMIC DNA]</scope>
    <source>
        <strain evidence="4">DSM 100566</strain>
    </source>
</reference>
<dbReference type="PANTHER" id="PTHR39430">
    <property type="entry name" value="MEMBRANE-ASSOCIATED PROTEASE-RELATED"/>
    <property type="match status" value="1"/>
</dbReference>
<dbReference type="AlphaFoldDB" id="A0A1M5BXQ0"/>
<evidence type="ECO:0000313" key="4">
    <source>
        <dbReference type="Proteomes" id="UP000184144"/>
    </source>
</evidence>
<name>A0A1M5BXQ0_9RHOB</name>